<dbReference type="InterPro" id="IPR007038">
    <property type="entry name" value="HupE_UreJ"/>
</dbReference>
<accession>A0AA96YPJ3</accession>
<keyword evidence="1" id="KW-0812">Transmembrane</keyword>
<feature type="transmembrane region" description="Helical" evidence="1">
    <location>
        <begin position="169"/>
        <end position="188"/>
    </location>
</feature>
<evidence type="ECO:0000256" key="1">
    <source>
        <dbReference type="SAM" id="Phobius"/>
    </source>
</evidence>
<feature type="transmembrane region" description="Helical" evidence="1">
    <location>
        <begin position="106"/>
        <end position="124"/>
    </location>
</feature>
<dbReference type="Pfam" id="PF04955">
    <property type="entry name" value="HupE_UreJ"/>
    <property type="match status" value="1"/>
</dbReference>
<gene>
    <name evidence="2" type="ORF">HNI00_13385</name>
</gene>
<reference evidence="2" key="1">
    <citation type="submission" date="2020-05" db="EMBL/GenBank/DDBJ databases">
        <authorList>
            <person name="Zhu T."/>
            <person name="Keshari N."/>
            <person name="Lu X."/>
        </authorList>
    </citation>
    <scope>NUCLEOTIDE SEQUENCE</scope>
    <source>
        <strain evidence="2">NK1-22</strain>
    </source>
</reference>
<sequence>MALCAEPALAHHATGGETPKTFLEGFLSGLAHPVIGLDHFAFVVAIGLLAAKQSWGLLFPISFLLAALGGTTLHLNSVDLPAVEIAIALSVFLIGLGLGLRKTLPLGGAIAFGILAGVFHGYAYGESIIGATPSPLSAYLLGFTLIQAAIALGAGWLGDRLLRRTAERARALTLPGLAIAGVGLVFLLQAI</sequence>
<dbReference type="AlphaFoldDB" id="A0AA96YPJ3"/>
<feature type="transmembrane region" description="Helical" evidence="1">
    <location>
        <begin position="57"/>
        <end position="75"/>
    </location>
</feature>
<dbReference type="EMBL" id="CP053540">
    <property type="protein sequence ID" value="WOB44032.1"/>
    <property type="molecule type" value="Genomic_DNA"/>
</dbReference>
<proteinExistence type="predicted"/>
<keyword evidence="1" id="KW-1133">Transmembrane helix</keyword>
<dbReference type="RefSeq" id="WP_316786925.1">
    <property type="nucleotide sequence ID" value="NZ_CP053540.1"/>
</dbReference>
<feature type="transmembrane region" description="Helical" evidence="1">
    <location>
        <begin position="30"/>
        <end position="50"/>
    </location>
</feature>
<feature type="transmembrane region" description="Helical" evidence="1">
    <location>
        <begin position="81"/>
        <end position="99"/>
    </location>
</feature>
<name>A0AA96YPJ3_9CYAN</name>
<dbReference type="PIRSF" id="PIRSF016919">
    <property type="entry name" value="HupE_UreJ"/>
    <property type="match status" value="1"/>
</dbReference>
<keyword evidence="1" id="KW-0472">Membrane</keyword>
<evidence type="ECO:0000313" key="2">
    <source>
        <dbReference type="EMBL" id="WOB44032.1"/>
    </source>
</evidence>
<feature type="transmembrane region" description="Helical" evidence="1">
    <location>
        <begin position="136"/>
        <end position="157"/>
    </location>
</feature>
<organism evidence="2">
    <name type="scientific">Thermoleptolyngbya oregonensis NK1-22</name>
    <dbReference type="NCBI Taxonomy" id="2547457"/>
    <lineage>
        <taxon>Bacteria</taxon>
        <taxon>Bacillati</taxon>
        <taxon>Cyanobacteriota</taxon>
        <taxon>Cyanophyceae</taxon>
        <taxon>Oculatellales</taxon>
        <taxon>Oculatellaceae</taxon>
        <taxon>Thermoleptolyngbya</taxon>
    </lineage>
</organism>
<dbReference type="KEGG" id="tog:HNI00_13385"/>
<protein>
    <submittedName>
        <fullName evidence="2">HupE/UreJ family protein</fullName>
    </submittedName>
</protein>